<proteinExistence type="inferred from homology"/>
<dbReference type="InterPro" id="IPR006016">
    <property type="entry name" value="UspA"/>
</dbReference>
<comment type="caution">
    <text evidence="3">The sequence shown here is derived from an EMBL/GenBank/DDBJ whole genome shotgun (WGS) entry which is preliminary data.</text>
</comment>
<dbReference type="InterPro" id="IPR014729">
    <property type="entry name" value="Rossmann-like_a/b/a_fold"/>
</dbReference>
<protein>
    <submittedName>
        <fullName evidence="3">Nucleotide-binding universal stress UspA family protein</fullName>
    </submittedName>
</protein>
<gene>
    <name evidence="3" type="ORF">CLV84_0559</name>
</gene>
<reference evidence="3 4" key="1">
    <citation type="submission" date="2018-02" db="EMBL/GenBank/DDBJ databases">
        <title>Genomic Encyclopedia of Archaeal and Bacterial Type Strains, Phase II (KMG-II): from individual species to whole genera.</title>
        <authorList>
            <person name="Goeker M."/>
        </authorList>
    </citation>
    <scope>NUCLEOTIDE SEQUENCE [LARGE SCALE GENOMIC DNA]</scope>
    <source>
        <strain evidence="3 4">DSM 29526</strain>
    </source>
</reference>
<evidence type="ECO:0000259" key="2">
    <source>
        <dbReference type="Pfam" id="PF00582"/>
    </source>
</evidence>
<feature type="domain" description="UspA" evidence="2">
    <location>
        <begin position="235"/>
        <end position="287"/>
    </location>
</feature>
<dbReference type="InterPro" id="IPR006015">
    <property type="entry name" value="Universal_stress_UspA"/>
</dbReference>
<dbReference type="PANTHER" id="PTHR46268">
    <property type="entry name" value="STRESS RESPONSE PROTEIN NHAX"/>
    <property type="match status" value="1"/>
</dbReference>
<dbReference type="PANTHER" id="PTHR46268:SF6">
    <property type="entry name" value="UNIVERSAL STRESS PROTEIN UP12"/>
    <property type="match status" value="1"/>
</dbReference>
<organism evidence="3 4">
    <name type="scientific">Neolewinella xylanilytica</name>
    <dbReference type="NCBI Taxonomy" id="1514080"/>
    <lineage>
        <taxon>Bacteria</taxon>
        <taxon>Pseudomonadati</taxon>
        <taxon>Bacteroidota</taxon>
        <taxon>Saprospiria</taxon>
        <taxon>Saprospirales</taxon>
        <taxon>Lewinellaceae</taxon>
        <taxon>Neolewinella</taxon>
    </lineage>
</organism>
<dbReference type="Proteomes" id="UP000237662">
    <property type="component" value="Unassembled WGS sequence"/>
</dbReference>
<evidence type="ECO:0000313" key="4">
    <source>
        <dbReference type="Proteomes" id="UP000237662"/>
    </source>
</evidence>
<dbReference type="CDD" id="cd00293">
    <property type="entry name" value="USP-like"/>
    <property type="match status" value="1"/>
</dbReference>
<dbReference type="PRINTS" id="PR01438">
    <property type="entry name" value="UNVRSLSTRESS"/>
</dbReference>
<feature type="domain" description="UspA" evidence="2">
    <location>
        <begin position="6"/>
        <end position="154"/>
    </location>
</feature>
<dbReference type="SUPFAM" id="SSF52402">
    <property type="entry name" value="Adenine nucleotide alpha hydrolases-like"/>
    <property type="match status" value="2"/>
</dbReference>
<comment type="similarity">
    <text evidence="1">Belongs to the universal stress protein A family.</text>
</comment>
<evidence type="ECO:0000313" key="3">
    <source>
        <dbReference type="EMBL" id="PPK87613.1"/>
    </source>
</evidence>
<name>A0A2S6I7Z5_9BACT</name>
<dbReference type="Pfam" id="PF00582">
    <property type="entry name" value="Usp"/>
    <property type="match status" value="2"/>
</dbReference>
<sequence length="291" mass="32259">MTLFMQQIIVPVDFSDTSAAALRFATYLAEVMDLDLRVVHVFDSLVSVAQTLRPETREKERNRLESELTAFARKHTEPVLATFQGNLDSLPVLRATAVEGLPAATLLGISEREETALIVMGGVGSGQGLRPPGIFGSVARNLATRGGCPVLLIPKDSGFPAVERMAVAFEEPADLRTFTPLLRPLIRGIRPAVRYVHVLDEDESRERDRKEEFVVVSFGPDFPSYTYTFDELPPGRVVDRLVTYTSEKQIDLLVVGRKRRSFLERLVHPDHLSPVVRAGSVPLLIIPFLGD</sequence>
<keyword evidence="4" id="KW-1185">Reference proteome</keyword>
<dbReference type="EMBL" id="PTJC01000005">
    <property type="protein sequence ID" value="PPK87613.1"/>
    <property type="molecule type" value="Genomic_DNA"/>
</dbReference>
<dbReference type="Gene3D" id="3.40.50.620">
    <property type="entry name" value="HUPs"/>
    <property type="match status" value="2"/>
</dbReference>
<dbReference type="AlphaFoldDB" id="A0A2S6I7Z5"/>
<evidence type="ECO:0000256" key="1">
    <source>
        <dbReference type="ARBA" id="ARBA00008791"/>
    </source>
</evidence>
<dbReference type="OrthoDB" id="9788959at2"/>
<accession>A0A2S6I7Z5</accession>